<dbReference type="OrthoDB" id="10016252at2759"/>
<dbReference type="AlphaFoldDB" id="A0A163KGB5"/>
<dbReference type="Proteomes" id="UP000076837">
    <property type="component" value="Unassembled WGS sequence"/>
</dbReference>
<evidence type="ECO:0000256" key="2">
    <source>
        <dbReference type="ARBA" id="ARBA00022630"/>
    </source>
</evidence>
<dbReference type="PANTHER" id="PTHR43004:SF19">
    <property type="entry name" value="BINDING MONOOXYGENASE, PUTATIVE (JCVI)-RELATED"/>
    <property type="match status" value="1"/>
</dbReference>
<comment type="caution">
    <text evidence="5">The sequence shown here is derived from an EMBL/GenBank/DDBJ whole genome shotgun (WGS) entry which is preliminary data.</text>
</comment>
<dbReference type="EMBL" id="JYNV01000083">
    <property type="protein sequence ID" value="KZM26979.1"/>
    <property type="molecule type" value="Genomic_DNA"/>
</dbReference>
<dbReference type="GO" id="GO:0016709">
    <property type="term" value="F:oxidoreductase activity, acting on paired donors, with incorporation or reduction of molecular oxygen, NAD(P)H as one donor, and incorporation of one atom of oxygen"/>
    <property type="evidence" value="ECO:0007669"/>
    <property type="project" value="UniProtKB-ARBA"/>
</dbReference>
<keyword evidence="4" id="KW-0560">Oxidoreductase</keyword>
<accession>A0A163KGB5</accession>
<evidence type="ECO:0000256" key="1">
    <source>
        <dbReference type="ARBA" id="ARBA00001974"/>
    </source>
</evidence>
<evidence type="ECO:0000313" key="5">
    <source>
        <dbReference type="EMBL" id="KZM26979.1"/>
    </source>
</evidence>
<evidence type="ECO:0000256" key="3">
    <source>
        <dbReference type="ARBA" id="ARBA00022827"/>
    </source>
</evidence>
<proteinExistence type="predicted"/>
<dbReference type="PRINTS" id="PR00420">
    <property type="entry name" value="RNGMNOXGNASE"/>
</dbReference>
<evidence type="ECO:0000256" key="4">
    <source>
        <dbReference type="ARBA" id="ARBA00023002"/>
    </source>
</evidence>
<dbReference type="Gene3D" id="3.50.50.60">
    <property type="entry name" value="FAD/NAD(P)-binding domain"/>
    <property type="match status" value="1"/>
</dbReference>
<keyword evidence="3" id="KW-0274">FAD</keyword>
<comment type="cofactor">
    <cofactor evidence="1">
        <name>FAD</name>
        <dbReference type="ChEBI" id="CHEBI:57692"/>
    </cofactor>
</comment>
<dbReference type="PANTHER" id="PTHR43004">
    <property type="entry name" value="TRK SYSTEM POTASSIUM UPTAKE PROTEIN"/>
    <property type="match status" value="1"/>
</dbReference>
<gene>
    <name evidence="5" type="ORF">ST47_g1914</name>
</gene>
<name>A0A163KGB5_DIDRA</name>
<keyword evidence="2" id="KW-0285">Flavoprotein</keyword>
<reference evidence="5 6" key="1">
    <citation type="journal article" date="2016" name="Sci. Rep.">
        <title>Draft genome sequencing and secretome analysis of fungal phytopathogen Ascochyta rabiei provides insight into the necrotrophic effector repertoire.</title>
        <authorList>
            <person name="Verma S."/>
            <person name="Gazara R.K."/>
            <person name="Nizam S."/>
            <person name="Parween S."/>
            <person name="Chattopadhyay D."/>
            <person name="Verma P.K."/>
        </authorList>
    </citation>
    <scope>NUCLEOTIDE SEQUENCE [LARGE SCALE GENOMIC DNA]</scope>
    <source>
        <strain evidence="5 6">ArDII</strain>
    </source>
</reference>
<evidence type="ECO:0000313" key="6">
    <source>
        <dbReference type="Proteomes" id="UP000076837"/>
    </source>
</evidence>
<dbReference type="STRING" id="5454.A0A163KGB5"/>
<organism evidence="5 6">
    <name type="scientific">Didymella rabiei</name>
    <name type="common">Chickpea ascochyta blight fungus</name>
    <name type="synonym">Mycosphaerella rabiei</name>
    <dbReference type="NCBI Taxonomy" id="5454"/>
    <lineage>
        <taxon>Eukaryota</taxon>
        <taxon>Fungi</taxon>
        <taxon>Dikarya</taxon>
        <taxon>Ascomycota</taxon>
        <taxon>Pezizomycotina</taxon>
        <taxon>Dothideomycetes</taxon>
        <taxon>Pleosporomycetidae</taxon>
        <taxon>Pleosporales</taxon>
        <taxon>Pleosporineae</taxon>
        <taxon>Didymellaceae</taxon>
        <taxon>Ascochyta</taxon>
    </lineage>
</organism>
<keyword evidence="6" id="KW-1185">Reference proteome</keyword>
<dbReference type="Gene3D" id="3.40.30.120">
    <property type="match status" value="1"/>
</dbReference>
<dbReference type="InterPro" id="IPR050641">
    <property type="entry name" value="RIFMO-like"/>
</dbReference>
<dbReference type="InterPro" id="IPR036188">
    <property type="entry name" value="FAD/NAD-bd_sf"/>
</dbReference>
<dbReference type="Pfam" id="PF01494">
    <property type="entry name" value="FAD_binding_3"/>
    <property type="match status" value="1"/>
</dbReference>
<dbReference type="SUPFAM" id="SSF54373">
    <property type="entry name" value="FAD-linked reductases, C-terminal domain"/>
    <property type="match status" value="1"/>
</dbReference>
<dbReference type="SUPFAM" id="SSF51905">
    <property type="entry name" value="FAD/NAD(P)-binding domain"/>
    <property type="match status" value="1"/>
</dbReference>
<dbReference type="InterPro" id="IPR002938">
    <property type="entry name" value="FAD-bd"/>
</dbReference>
<sequence>MAIPQDFGGAVEFEDHRRAQESTKPVEEVDLVIIGAGPTGLLSALLARQLGLSVSILDAKQGPLEVGGADAITARTQQYLEVASNAEPKNGKDAGILGELLNRGVKCNTSTTYADGEFTSRQSKWWNGIPHTFYNHLLMIGQPFIERHFTSHMDVPVHYDEPALSFSHTTSPMSVTVHTAKRTVQAKFCLAADGARSFMRSELGIGWEGTKPNMVWAVLDCWIDTTFPVTREIVTLQVDGESRMAWIPRERGMQRFYVLLDGEITQEKTEASIRRHMAPHPVEFTHVEWFSKFEIKERVATTLVHPTPTGPFLLAGDAAHVHSVNGGQGMNTGLSDAFNLIWRLYFVLGHPSLPASSATALLSSYDTERRATAARVINVAAQLVRSTMADAKGYVTLIEQNAAFITGMGVQYADVASPLVTNSERGVWRAGHRAPDLWLRDHRANDDLRFYQRLVYGRYVLVLVGAAAAAAAADAEHEKDVLKPKTPQFLSLLKLTELKARNVGVVSVPASASSREPAGLQNEGEADAETFGCSYVRPGDAYAVLVRPDCYVEIVGSVDEVRRYVEERLPGLL</sequence>
<dbReference type="Gene3D" id="3.30.9.10">
    <property type="entry name" value="D-Amino Acid Oxidase, subunit A, domain 2"/>
    <property type="match status" value="1"/>
</dbReference>
<dbReference type="GO" id="GO:0071949">
    <property type="term" value="F:FAD binding"/>
    <property type="evidence" value="ECO:0007669"/>
    <property type="project" value="InterPro"/>
</dbReference>
<protein>
    <submittedName>
        <fullName evidence="5">Oxidoreductase</fullName>
    </submittedName>
</protein>